<accession>A0A4Z2HSF3</accession>
<evidence type="ECO:0000313" key="1">
    <source>
        <dbReference type="EMBL" id="TNN67752.1"/>
    </source>
</evidence>
<reference evidence="1 2" key="1">
    <citation type="submission" date="2019-03" db="EMBL/GenBank/DDBJ databases">
        <title>First draft genome of Liparis tanakae, snailfish: a comprehensive survey of snailfish specific genes.</title>
        <authorList>
            <person name="Kim W."/>
            <person name="Song I."/>
            <person name="Jeong J.-H."/>
            <person name="Kim D."/>
            <person name="Kim S."/>
            <person name="Ryu S."/>
            <person name="Song J.Y."/>
            <person name="Lee S.K."/>
        </authorList>
    </citation>
    <scope>NUCLEOTIDE SEQUENCE [LARGE SCALE GENOMIC DNA]</scope>
    <source>
        <tissue evidence="1">Muscle</tissue>
    </source>
</reference>
<dbReference type="EMBL" id="SRLO01000199">
    <property type="protein sequence ID" value="TNN67752.1"/>
    <property type="molecule type" value="Genomic_DNA"/>
</dbReference>
<dbReference type="AlphaFoldDB" id="A0A4Z2HSF3"/>
<name>A0A4Z2HSF3_9TELE</name>
<comment type="caution">
    <text evidence="1">The sequence shown here is derived from an EMBL/GenBank/DDBJ whole genome shotgun (WGS) entry which is preliminary data.</text>
</comment>
<proteinExistence type="predicted"/>
<organism evidence="1 2">
    <name type="scientific">Liparis tanakae</name>
    <name type="common">Tanaka's snailfish</name>
    <dbReference type="NCBI Taxonomy" id="230148"/>
    <lineage>
        <taxon>Eukaryota</taxon>
        <taxon>Metazoa</taxon>
        <taxon>Chordata</taxon>
        <taxon>Craniata</taxon>
        <taxon>Vertebrata</taxon>
        <taxon>Euteleostomi</taxon>
        <taxon>Actinopterygii</taxon>
        <taxon>Neopterygii</taxon>
        <taxon>Teleostei</taxon>
        <taxon>Neoteleostei</taxon>
        <taxon>Acanthomorphata</taxon>
        <taxon>Eupercaria</taxon>
        <taxon>Perciformes</taxon>
        <taxon>Cottioidei</taxon>
        <taxon>Cottales</taxon>
        <taxon>Liparidae</taxon>
        <taxon>Liparis</taxon>
    </lineage>
</organism>
<keyword evidence="2" id="KW-1185">Reference proteome</keyword>
<dbReference type="Proteomes" id="UP000314294">
    <property type="component" value="Unassembled WGS sequence"/>
</dbReference>
<evidence type="ECO:0000313" key="2">
    <source>
        <dbReference type="Proteomes" id="UP000314294"/>
    </source>
</evidence>
<sequence>MTTDNFGVSTRCMTVGGSDSGMHLRQRDGLGESDVGRSCARISWLGVRSLELASVVRNGQTKSGIRGHVDFTPEQRAIVSGELLSLCVVMDSLHRYFPLSAHWTFFKTMDLFEVFRLLSSSSTRRSYSGDGNNLTLSVLFCVKVQ</sequence>
<protein>
    <submittedName>
        <fullName evidence="1">Uncharacterized protein</fullName>
    </submittedName>
</protein>
<gene>
    <name evidence="1" type="ORF">EYF80_022068</name>
</gene>